<protein>
    <recommendedName>
        <fullName evidence="3">DUF3052 domain-containing protein</fullName>
    </recommendedName>
</protein>
<comment type="caution">
    <text evidence="1">The sequence shown here is derived from an EMBL/GenBank/DDBJ whole genome shotgun (WGS) entry which is preliminary data.</text>
</comment>
<keyword evidence="2" id="KW-1185">Reference proteome</keyword>
<organism evidence="1 2">
    <name type="scientific">Viridibacterium curvum</name>
    <dbReference type="NCBI Taxonomy" id="1101404"/>
    <lineage>
        <taxon>Bacteria</taxon>
        <taxon>Pseudomonadati</taxon>
        <taxon>Pseudomonadota</taxon>
        <taxon>Betaproteobacteria</taxon>
        <taxon>Rhodocyclales</taxon>
        <taxon>Rhodocyclaceae</taxon>
        <taxon>Viridibacterium</taxon>
    </lineage>
</organism>
<gene>
    <name evidence="1" type="ORF">GCM10025770_19790</name>
</gene>
<evidence type="ECO:0008006" key="3">
    <source>
        <dbReference type="Google" id="ProtNLM"/>
    </source>
</evidence>
<accession>A0ABP9QNV2</accession>
<proteinExistence type="predicted"/>
<dbReference type="Proteomes" id="UP001500547">
    <property type="component" value="Unassembled WGS sequence"/>
</dbReference>
<dbReference type="EMBL" id="BAABLD010000008">
    <property type="protein sequence ID" value="GAA5164989.1"/>
    <property type="molecule type" value="Genomic_DNA"/>
</dbReference>
<reference evidence="2" key="1">
    <citation type="journal article" date="2019" name="Int. J. Syst. Evol. Microbiol.">
        <title>The Global Catalogue of Microorganisms (GCM) 10K type strain sequencing project: providing services to taxonomists for standard genome sequencing and annotation.</title>
        <authorList>
            <consortium name="The Broad Institute Genomics Platform"/>
            <consortium name="The Broad Institute Genome Sequencing Center for Infectious Disease"/>
            <person name="Wu L."/>
            <person name="Ma J."/>
        </authorList>
    </citation>
    <scope>NUCLEOTIDE SEQUENCE [LARGE SCALE GENOMIC DNA]</scope>
    <source>
        <strain evidence="2">JCM 18715</strain>
    </source>
</reference>
<evidence type="ECO:0000313" key="2">
    <source>
        <dbReference type="Proteomes" id="UP001500547"/>
    </source>
</evidence>
<dbReference type="RefSeq" id="WP_345532769.1">
    <property type="nucleotide sequence ID" value="NZ_BAABLD010000008.1"/>
</dbReference>
<evidence type="ECO:0000313" key="1">
    <source>
        <dbReference type="EMBL" id="GAA5164989.1"/>
    </source>
</evidence>
<name>A0ABP9QNV2_9RHOO</name>
<sequence>MNAQTPGYSGTPLAKKLGIVANCRVALLHAPGDYVQLLEPVPSGVVFESLVSQATDIVHVFADRKAVLGAELEALRSAIKPNGVVWVSWPKKAAKMPTDITEDTIRELALPLGFVDIKVCAVSQVWSGLKLVIRKELR</sequence>